<accession>A0ABS0XP61</accession>
<gene>
    <name evidence="2" type="ORF">JAO74_08540</name>
</gene>
<protein>
    <recommendedName>
        <fullName evidence="1">Short chain dehydrogenase-like proteobacteria domain-containing protein</fullName>
    </recommendedName>
</protein>
<keyword evidence="3" id="KW-1185">Reference proteome</keyword>
<evidence type="ECO:0000259" key="1">
    <source>
        <dbReference type="Pfam" id="PF21777"/>
    </source>
</evidence>
<reference evidence="3" key="1">
    <citation type="submission" date="2020-12" db="EMBL/GenBank/DDBJ databases">
        <title>Hymenobacter sp.</title>
        <authorList>
            <person name="Kim M.K."/>
        </authorList>
    </citation>
    <scope>NUCLEOTIDE SEQUENCE [LARGE SCALE GENOMIC DNA]</scope>
    <source>
        <strain evidence="3">BT553</strain>
    </source>
</reference>
<dbReference type="Pfam" id="PF21777">
    <property type="entry name" value="SDR-like"/>
    <property type="match status" value="1"/>
</dbReference>
<organism evidence="2 3">
    <name type="scientific">Sphingomonas mollis</name>
    <dbReference type="NCBI Taxonomy" id="2795726"/>
    <lineage>
        <taxon>Bacteria</taxon>
        <taxon>Pseudomonadati</taxon>
        <taxon>Pseudomonadota</taxon>
        <taxon>Alphaproteobacteria</taxon>
        <taxon>Sphingomonadales</taxon>
        <taxon>Sphingomonadaceae</taxon>
        <taxon>Sphingomonas</taxon>
    </lineage>
</organism>
<proteinExistence type="predicted"/>
<dbReference type="RefSeq" id="WP_199037011.1">
    <property type="nucleotide sequence ID" value="NZ_JAELXS010000004.1"/>
</dbReference>
<sequence>MTDGTGHVRVTARGGIDPVEQLRAATGASVVMVVDPAIGTTAATMARAAIPAVALERAPHTRINAVAPGDQVDPAAIDRVVAFLHRSPAITGQVLDLT</sequence>
<evidence type="ECO:0000313" key="2">
    <source>
        <dbReference type="EMBL" id="MBJ6121837.1"/>
    </source>
</evidence>
<feature type="domain" description="Short chain dehydrogenase-like proteobacteria" evidence="1">
    <location>
        <begin position="20"/>
        <end position="97"/>
    </location>
</feature>
<dbReference type="EMBL" id="JAELXS010000004">
    <property type="protein sequence ID" value="MBJ6121837.1"/>
    <property type="molecule type" value="Genomic_DNA"/>
</dbReference>
<dbReference type="InterPro" id="IPR048623">
    <property type="entry name" value="SDR-like_proteobact"/>
</dbReference>
<dbReference type="Proteomes" id="UP000640426">
    <property type="component" value="Unassembled WGS sequence"/>
</dbReference>
<comment type="caution">
    <text evidence="2">The sequence shown here is derived from an EMBL/GenBank/DDBJ whole genome shotgun (WGS) entry which is preliminary data.</text>
</comment>
<evidence type="ECO:0000313" key="3">
    <source>
        <dbReference type="Proteomes" id="UP000640426"/>
    </source>
</evidence>
<name>A0ABS0XP61_9SPHN</name>